<dbReference type="Proteomes" id="UP000515211">
    <property type="component" value="Chromosome 7"/>
</dbReference>
<keyword evidence="2" id="KW-0479">Metal-binding</keyword>
<dbReference type="CDD" id="cd15532">
    <property type="entry name" value="PHD2_CHD_II"/>
    <property type="match status" value="1"/>
</dbReference>
<keyword evidence="3 6" id="KW-0863">Zinc-finger</keyword>
<dbReference type="PANTHER" id="PTHR46508">
    <property type="entry name" value="PHD FINGER FAMILY PROTEIN"/>
    <property type="match status" value="1"/>
</dbReference>
<dbReference type="KEGG" id="adu:107459718"/>
<dbReference type="InterPro" id="IPR011011">
    <property type="entry name" value="Znf_FYVE_PHD"/>
</dbReference>
<feature type="domain" description="N-acetyltransferase" evidence="9">
    <location>
        <begin position="968"/>
        <end position="1130"/>
    </location>
</feature>
<feature type="domain" description="PHD-type" evidence="8">
    <location>
        <begin position="830"/>
        <end position="875"/>
    </location>
</feature>
<dbReference type="InterPro" id="IPR032308">
    <property type="entry name" value="TDBD"/>
</dbReference>
<gene>
    <name evidence="11" type="primary">LOC107459718</name>
</gene>
<feature type="compositionally biased region" description="Polar residues" evidence="7">
    <location>
        <begin position="1208"/>
        <end position="1219"/>
    </location>
</feature>
<name>A0A6P4BPD0_ARADU</name>
<dbReference type="SMART" id="SM00249">
    <property type="entry name" value="PHD"/>
    <property type="match status" value="2"/>
</dbReference>
<evidence type="ECO:0000256" key="7">
    <source>
        <dbReference type="SAM" id="MobiDB-lite"/>
    </source>
</evidence>
<dbReference type="SUPFAM" id="SSF57903">
    <property type="entry name" value="FYVE/PHD zinc finger"/>
    <property type="match status" value="1"/>
</dbReference>
<dbReference type="InterPro" id="IPR056511">
    <property type="entry name" value="IDM1_C"/>
</dbReference>
<dbReference type="InterPro" id="IPR001965">
    <property type="entry name" value="Znf_PHD"/>
</dbReference>
<feature type="region of interest" description="Disordered" evidence="7">
    <location>
        <begin position="1174"/>
        <end position="1219"/>
    </location>
</feature>
<evidence type="ECO:0000313" key="11">
    <source>
        <dbReference type="RefSeq" id="XP_015933440.1"/>
    </source>
</evidence>
<comment type="subcellular location">
    <subcellularLocation>
        <location evidence="1">Nucleus</location>
    </subcellularLocation>
</comment>
<keyword evidence="4" id="KW-0862">Zinc</keyword>
<evidence type="ECO:0000256" key="5">
    <source>
        <dbReference type="ARBA" id="ARBA00023242"/>
    </source>
</evidence>
<evidence type="ECO:0000256" key="2">
    <source>
        <dbReference type="ARBA" id="ARBA00022723"/>
    </source>
</evidence>
<evidence type="ECO:0000259" key="9">
    <source>
        <dbReference type="PROSITE" id="PS51186"/>
    </source>
</evidence>
<dbReference type="GO" id="GO:0016747">
    <property type="term" value="F:acyltransferase activity, transferring groups other than amino-acyl groups"/>
    <property type="evidence" value="ECO:0007669"/>
    <property type="project" value="InterPro"/>
</dbReference>
<dbReference type="GO" id="GO:0008270">
    <property type="term" value="F:zinc ion binding"/>
    <property type="evidence" value="ECO:0007669"/>
    <property type="project" value="UniProtKB-KW"/>
</dbReference>
<dbReference type="PROSITE" id="PS51186">
    <property type="entry name" value="GNAT"/>
    <property type="match status" value="1"/>
</dbReference>
<keyword evidence="5" id="KW-0539">Nucleus</keyword>
<dbReference type="InterPro" id="IPR019787">
    <property type="entry name" value="Znf_PHD-finger"/>
</dbReference>
<dbReference type="InterPro" id="IPR016181">
    <property type="entry name" value="Acyl_CoA_acyltransferase"/>
</dbReference>
<sequence length="1345" mass="148650">MEGLCEEGSNEERQIFTEVFSSNGIFQSSQRCLVSGVINFECESAKNTFKSFCSSNEVSAVLRSSSSRFKHPEEDLNAIQDSKETALGCVPKSFTCEDDQNDEEMNVKRMKFSLHETPSGRSDSENVLNPSELSKDTVSNLSHADCDSEPIAFHLVESSKCGVISSSYLLKHNVLQSKPAAKGDVDATKCKSATADSNVAKEVIVGKAIASPASQESFANRLVVTTSSISAVNPLHPEEMSKDFISADMDISDSLSKLDKKDPRTLLQFHILRLLTAAGWSVEKRKRPSRRYIESVYRTPKGKTVREFTKAWRLCGQLLSVEKCNLAYEECKEWSDISQFWSDLSIALINVEKGMNQLETASMLAYQWWLLDPFVVLIFFNRKIGALKKGEVIKLTRTLVSGNSACKRKSDEDIYVVANPSSIENHCRKISVNKSSMDLVFSPGYGLDSSGTQQSACSFDILTSSGNSIQMLEGSKVNDVHQANVGNSQRVDEDNGIEGDVLLEMSQEKNASELSHALVHFHDSEAIQQSNYSDGEGRKISTASVSETDKTCSATSVILKKKMRRRCKRVSQIKLSMLYRSDMVGSTVTEQMQSLNGGPSGTQFGLEEAHDNLVDDSGTKRSCRKLSSVGASQHIRKPNYSINGMNKSSRCRIKDDDLLVSAIFKNKDSGQNMIRGNSKAKSGKLRGRRNLKSQKGRCRLLPRNLCNAGNHNKDGKRYYLGSRTVLSWLIENGVISINDVIQYRSLKDDAVIKDGRITKDGVVCKCCSNVFTLSEFKFHAGFALNRPCLNLFMESGEPFTLCLLQAWSSEYKARKSQNQAVKVDNDDRNDDSCGLCGEGGELICCDNCPSTFHLTCLSTQEIPDGNWYCTNCTCRICGKLVMDKEASDGYDSLQCSQCEHKYHDKCLKERDKQEGFLPDTWFCGQSCQEVYSGLQSQVGLVNHVSNGFSWMLLRCIHDDQKVHSTQWLALKAVCNTKLAVALTIMEECFLSMLDPRTGIHMIPQLLYNWGSDFARLNFQGFYTVVLEKQDVLTSVACIRVHGTTVAEMPLIATCSRFRRQGMCRLLVSSIEEMLTSVKVEKLVVAAIPDLVETWTKGFGFTPVDAAEKQKFNKINFMVFPGTVLLEKPLYKKERPEGICYASMMAANEPTKVGISSEEMALDKSALEDVGDIATDDVGADKSGKPAELEGKNHRDTIADRETSRDDNTQAINNDDTGLDATKSTEISSCFGAEIIPVMVSDKSDKLCGGDSMLELRMSSEIQTACKLGQQSSEDCNVKKDGAESGVLVIEEKDVKVGEVQENANVQGNFSNLSCKTFVGSNFDIDSSIERSGETALFGTFAKSAS</sequence>
<dbReference type="GO" id="GO:0005634">
    <property type="term" value="C:nucleus"/>
    <property type="evidence" value="ECO:0007669"/>
    <property type="project" value="UniProtKB-SubCell"/>
</dbReference>
<dbReference type="InterPro" id="IPR013083">
    <property type="entry name" value="Znf_RING/FYVE/PHD"/>
</dbReference>
<evidence type="ECO:0000256" key="1">
    <source>
        <dbReference type="ARBA" id="ARBA00004123"/>
    </source>
</evidence>
<evidence type="ECO:0000313" key="10">
    <source>
        <dbReference type="Proteomes" id="UP000515211"/>
    </source>
</evidence>
<feature type="compositionally biased region" description="Basic and acidic residues" evidence="7">
    <location>
        <begin position="1178"/>
        <end position="1207"/>
    </location>
</feature>
<evidence type="ECO:0000256" key="3">
    <source>
        <dbReference type="ARBA" id="ARBA00022771"/>
    </source>
</evidence>
<reference evidence="10" key="1">
    <citation type="journal article" date="2016" name="Nat. Genet.">
        <title>The genome sequences of Arachis duranensis and Arachis ipaensis, the diploid ancestors of cultivated peanut.</title>
        <authorList>
            <person name="Bertioli D.J."/>
            <person name="Cannon S.B."/>
            <person name="Froenicke L."/>
            <person name="Huang G."/>
            <person name="Farmer A.D."/>
            <person name="Cannon E.K."/>
            <person name="Liu X."/>
            <person name="Gao D."/>
            <person name="Clevenger J."/>
            <person name="Dash S."/>
            <person name="Ren L."/>
            <person name="Moretzsohn M.C."/>
            <person name="Shirasawa K."/>
            <person name="Huang W."/>
            <person name="Vidigal B."/>
            <person name="Abernathy B."/>
            <person name="Chu Y."/>
            <person name="Niederhuth C.E."/>
            <person name="Umale P."/>
            <person name="Araujo A.C."/>
            <person name="Kozik A."/>
            <person name="Kim K.D."/>
            <person name="Burow M.D."/>
            <person name="Varshney R.K."/>
            <person name="Wang X."/>
            <person name="Zhang X."/>
            <person name="Barkley N."/>
            <person name="Guimaraes P.M."/>
            <person name="Isobe S."/>
            <person name="Guo B."/>
            <person name="Liao B."/>
            <person name="Stalker H.T."/>
            <person name="Schmitz R.J."/>
            <person name="Scheffler B.E."/>
            <person name="Leal-Bertioli S.C."/>
            <person name="Xun X."/>
            <person name="Jackson S.A."/>
            <person name="Michelmore R."/>
            <person name="Ozias-Akins P."/>
        </authorList>
    </citation>
    <scope>NUCLEOTIDE SEQUENCE [LARGE SCALE GENOMIC DNA]</scope>
    <source>
        <strain evidence="10">cv. V14167</strain>
    </source>
</reference>
<dbReference type="PROSITE" id="PS50016">
    <property type="entry name" value="ZF_PHD_2"/>
    <property type="match status" value="1"/>
</dbReference>
<dbReference type="Pfam" id="PF00628">
    <property type="entry name" value="PHD"/>
    <property type="match status" value="1"/>
</dbReference>
<accession>A0A6P4BPD0</accession>
<organism evidence="10 11">
    <name type="scientific">Arachis duranensis</name>
    <name type="common">Wild peanut</name>
    <dbReference type="NCBI Taxonomy" id="130453"/>
    <lineage>
        <taxon>Eukaryota</taxon>
        <taxon>Viridiplantae</taxon>
        <taxon>Streptophyta</taxon>
        <taxon>Embryophyta</taxon>
        <taxon>Tracheophyta</taxon>
        <taxon>Spermatophyta</taxon>
        <taxon>Magnoliopsida</taxon>
        <taxon>eudicotyledons</taxon>
        <taxon>Gunneridae</taxon>
        <taxon>Pentapetalae</taxon>
        <taxon>rosids</taxon>
        <taxon>fabids</taxon>
        <taxon>Fabales</taxon>
        <taxon>Fabaceae</taxon>
        <taxon>Papilionoideae</taxon>
        <taxon>50 kb inversion clade</taxon>
        <taxon>dalbergioids sensu lato</taxon>
        <taxon>Dalbergieae</taxon>
        <taxon>Pterocarpus clade</taxon>
        <taxon>Arachis</taxon>
    </lineage>
</organism>
<evidence type="ECO:0000259" key="8">
    <source>
        <dbReference type="PROSITE" id="PS50016"/>
    </source>
</evidence>
<dbReference type="SUPFAM" id="SSF55729">
    <property type="entry name" value="Acyl-CoA N-acyltransferases (Nat)"/>
    <property type="match status" value="1"/>
</dbReference>
<dbReference type="GeneID" id="107459718"/>
<dbReference type="InterPro" id="IPR000182">
    <property type="entry name" value="GNAT_dom"/>
</dbReference>
<evidence type="ECO:0000256" key="6">
    <source>
        <dbReference type="PROSITE-ProRule" id="PRU00146"/>
    </source>
</evidence>
<dbReference type="OrthoDB" id="429143at2759"/>
<dbReference type="RefSeq" id="XP_015933440.1">
    <property type="nucleotide sequence ID" value="XM_016077954.3"/>
</dbReference>
<dbReference type="Gene3D" id="3.30.40.10">
    <property type="entry name" value="Zinc/RING finger domain, C3HC4 (zinc finger)"/>
    <property type="match status" value="2"/>
</dbReference>
<evidence type="ECO:0000256" key="4">
    <source>
        <dbReference type="ARBA" id="ARBA00022833"/>
    </source>
</evidence>
<protein>
    <submittedName>
        <fullName evidence="11">Increased DNA methylation 1 isoform X1</fullName>
    </submittedName>
</protein>
<dbReference type="Pfam" id="PF23209">
    <property type="entry name" value="IDM1_C"/>
    <property type="match status" value="1"/>
</dbReference>
<reference evidence="11" key="2">
    <citation type="submission" date="2025-08" db="UniProtKB">
        <authorList>
            <consortium name="RefSeq"/>
        </authorList>
    </citation>
    <scope>IDENTIFICATION</scope>
    <source>
        <tissue evidence="11">Whole plant</tissue>
    </source>
</reference>
<proteinExistence type="predicted"/>
<dbReference type="Pfam" id="PF16135">
    <property type="entry name" value="TDBD"/>
    <property type="match status" value="1"/>
</dbReference>
<keyword evidence="10" id="KW-1185">Reference proteome</keyword>
<dbReference type="PANTHER" id="PTHR46508:SF2">
    <property type="entry name" value="INCREASED DNA METHYLATION 1"/>
    <property type="match status" value="1"/>
</dbReference>